<dbReference type="CDD" id="cd00067">
    <property type="entry name" value="GAL4"/>
    <property type="match status" value="1"/>
</dbReference>
<feature type="domain" description="Zn(2)-C6 fungal-type" evidence="8">
    <location>
        <begin position="13"/>
        <end position="66"/>
    </location>
</feature>
<evidence type="ECO:0000313" key="10">
    <source>
        <dbReference type="Proteomes" id="UP000319663"/>
    </source>
</evidence>
<dbReference type="Proteomes" id="UP000319663">
    <property type="component" value="Unassembled WGS sequence"/>
</dbReference>
<reference evidence="9 10" key="1">
    <citation type="submission" date="2019-06" db="EMBL/GenBank/DDBJ databases">
        <title>Wine fermentation using esterase from Monascus purpureus.</title>
        <authorList>
            <person name="Geng C."/>
            <person name="Zhang Y."/>
        </authorList>
    </citation>
    <scope>NUCLEOTIDE SEQUENCE [LARGE SCALE GENOMIC DNA]</scope>
    <source>
        <strain evidence="9">HQ1</strain>
    </source>
</reference>
<dbReference type="AlphaFoldDB" id="A0A507QY52"/>
<dbReference type="EMBL" id="VIFY01000061">
    <property type="protein sequence ID" value="TQB72584.1"/>
    <property type="molecule type" value="Genomic_DNA"/>
</dbReference>
<dbReference type="InterPro" id="IPR050987">
    <property type="entry name" value="AtrR-like"/>
</dbReference>
<name>A0A507QY52_MONPU</name>
<keyword evidence="5" id="KW-0804">Transcription</keyword>
<comment type="caution">
    <text evidence="9">The sequence shown here is derived from an EMBL/GenBank/DDBJ whole genome shotgun (WGS) entry which is preliminary data.</text>
</comment>
<dbReference type="GO" id="GO:0003677">
    <property type="term" value="F:DNA binding"/>
    <property type="evidence" value="ECO:0007669"/>
    <property type="project" value="UniProtKB-KW"/>
</dbReference>
<protein>
    <recommendedName>
        <fullName evidence="8">Zn(2)-C6 fungal-type domain-containing protein</fullName>
    </recommendedName>
</protein>
<dbReference type="PROSITE" id="PS50048">
    <property type="entry name" value="ZN2_CY6_FUNGAL_2"/>
    <property type="match status" value="1"/>
</dbReference>
<dbReference type="GO" id="GO:0000981">
    <property type="term" value="F:DNA-binding transcription factor activity, RNA polymerase II-specific"/>
    <property type="evidence" value="ECO:0007669"/>
    <property type="project" value="InterPro"/>
</dbReference>
<evidence type="ECO:0000256" key="7">
    <source>
        <dbReference type="SAM" id="MobiDB-lite"/>
    </source>
</evidence>
<dbReference type="InterPro" id="IPR001138">
    <property type="entry name" value="Zn2Cys6_DnaBD"/>
</dbReference>
<keyword evidence="4" id="KW-0238">DNA-binding</keyword>
<proteinExistence type="predicted"/>
<evidence type="ECO:0000256" key="3">
    <source>
        <dbReference type="ARBA" id="ARBA00023015"/>
    </source>
</evidence>
<evidence type="ECO:0000256" key="6">
    <source>
        <dbReference type="ARBA" id="ARBA00023242"/>
    </source>
</evidence>
<keyword evidence="3" id="KW-0805">Transcription regulation</keyword>
<gene>
    <name evidence="9" type="ORF">MPDQ_006717</name>
</gene>
<keyword evidence="10" id="KW-1185">Reference proteome</keyword>
<dbReference type="SUPFAM" id="SSF57701">
    <property type="entry name" value="Zn2/Cys6 DNA-binding domain"/>
    <property type="match status" value="1"/>
</dbReference>
<feature type="region of interest" description="Disordered" evidence="7">
    <location>
        <begin position="610"/>
        <end position="638"/>
    </location>
</feature>
<feature type="region of interest" description="Disordered" evidence="7">
    <location>
        <begin position="263"/>
        <end position="289"/>
    </location>
</feature>
<dbReference type="PANTHER" id="PTHR46910:SF3">
    <property type="entry name" value="HALOTOLERANCE PROTEIN 9-RELATED"/>
    <property type="match status" value="1"/>
</dbReference>
<evidence type="ECO:0000256" key="5">
    <source>
        <dbReference type="ARBA" id="ARBA00023163"/>
    </source>
</evidence>
<comment type="subcellular location">
    <subcellularLocation>
        <location evidence="1">Nucleus</location>
    </subcellularLocation>
</comment>
<evidence type="ECO:0000256" key="4">
    <source>
        <dbReference type="ARBA" id="ARBA00023125"/>
    </source>
</evidence>
<evidence type="ECO:0000313" key="9">
    <source>
        <dbReference type="EMBL" id="TQB72584.1"/>
    </source>
</evidence>
<evidence type="ECO:0000256" key="2">
    <source>
        <dbReference type="ARBA" id="ARBA00022723"/>
    </source>
</evidence>
<organism evidence="9 10">
    <name type="scientific">Monascus purpureus</name>
    <name type="common">Red mold</name>
    <name type="synonym">Monascus anka</name>
    <dbReference type="NCBI Taxonomy" id="5098"/>
    <lineage>
        <taxon>Eukaryota</taxon>
        <taxon>Fungi</taxon>
        <taxon>Dikarya</taxon>
        <taxon>Ascomycota</taxon>
        <taxon>Pezizomycotina</taxon>
        <taxon>Eurotiomycetes</taxon>
        <taxon>Eurotiomycetidae</taxon>
        <taxon>Eurotiales</taxon>
        <taxon>Aspergillaceae</taxon>
        <taxon>Monascus</taxon>
    </lineage>
</organism>
<sequence>MEPVRRRRRQHHSCDQCRKGKRACDATIREDLQSLSPSSFNLSNNRPNLNPSPCSNCRRWKKECTFNWLYSYVARKKSPEERRKKKKANRDTTEKSNSIAGEEPSVDAPPVDANSADNSSHGVKKKPSSDDDAPFPVQWLPSNPNPNPGPGHECFLPFRTSVPESQLSWKHQATGNVSVSWEDPGPSPPLNADAFGSVPWNAKYSPLSLESTASSVTRNTYDTFDPSQSGLPDTVPSSVDDGLFIPSQFGGFSPPDLFDSQPFPFGIEASESSDDGFSQDSLDAKRNTRSNSSSSLRLLFRDDPLSPSHTLSTNFERTAMTQDLLRIYHDSMENALSCWLTEKTCPYSGSGAGKLLKGLEKEWGPNWSNRICTRVCRLDRVYSAIRGRKLSATEEKAASRALHTSIMAFAVQWARHSQRRMRAVSGDAGLRLSPLNYLGRSVQEDLWNQAHHALNKSMGIPSARVMFANFIFALTQRPLNVKEHIQMMDSKLHSGSLSSDSDLLHPHRGDDLMGELNDLQELFDMESAPAAMVAALRQLFTLRYKLGIKREQQKALSWKHPDDKQLEQRLFDPDSSVITPEDQETFNLLLWLGIMFDTLTAAMHQSPPIISDEDSNVTEPSAASTDPHDGSRTIDLDGWSTTYDGQALKQKQKRDVWGDFFLSTGPSSKAPHWPCSYQDAAEILCVAAQVKVLLFRRVSHLQTLIYRCTDPDCLEEAIQNALLVVRHWKCTYGQFTLNCIANHDSLPPRLQSWYVIVSGHWHLASMLLADTLESIDKAELGQPAQRESRRAMNLVPSLRRENAYTVCTLAFCSLRQQDSFSAPGQTEFQLHDSVNDGVFLSEPWTEVLVRSFTKAGYIVLNEANSADIPPHPVHVDQQSSSGPSEYPLRQVSYCIDALWCLGKKSDLAFIAARALSQSLERKIREKQQLQTTMVSLMPEYLAAGADGSTRSSNNNTSRIPVFSATPDNGEIRRWAAGIGGIG</sequence>
<feature type="compositionally biased region" description="Basic and acidic residues" evidence="7">
    <location>
        <begin position="626"/>
        <end position="635"/>
    </location>
</feature>
<dbReference type="GO" id="GO:0008270">
    <property type="term" value="F:zinc ion binding"/>
    <property type="evidence" value="ECO:0007669"/>
    <property type="project" value="InterPro"/>
</dbReference>
<dbReference type="SMART" id="SM00066">
    <property type="entry name" value="GAL4"/>
    <property type="match status" value="1"/>
</dbReference>
<dbReference type="PANTHER" id="PTHR46910">
    <property type="entry name" value="TRANSCRIPTION FACTOR PDR1"/>
    <property type="match status" value="1"/>
</dbReference>
<accession>A0A507QY52</accession>
<evidence type="ECO:0000256" key="1">
    <source>
        <dbReference type="ARBA" id="ARBA00004123"/>
    </source>
</evidence>
<feature type="region of interest" description="Disordered" evidence="7">
    <location>
        <begin position="77"/>
        <end position="154"/>
    </location>
</feature>
<keyword evidence="2" id="KW-0479">Metal-binding</keyword>
<dbReference type="STRING" id="5098.A0A507QY52"/>
<dbReference type="InterPro" id="IPR036864">
    <property type="entry name" value="Zn2-C6_fun-type_DNA-bd_sf"/>
</dbReference>
<dbReference type="Gene3D" id="4.10.240.10">
    <property type="entry name" value="Zn(2)-C6 fungal-type DNA-binding domain"/>
    <property type="match status" value="1"/>
</dbReference>
<keyword evidence="6" id="KW-0539">Nucleus</keyword>
<dbReference type="GO" id="GO:0005634">
    <property type="term" value="C:nucleus"/>
    <property type="evidence" value="ECO:0007669"/>
    <property type="project" value="UniProtKB-SubCell"/>
</dbReference>
<evidence type="ECO:0000259" key="8">
    <source>
        <dbReference type="PROSITE" id="PS50048"/>
    </source>
</evidence>